<reference evidence="3 4" key="1">
    <citation type="submission" date="2020-08" db="EMBL/GenBank/DDBJ databases">
        <title>Genomic Encyclopedia of Type Strains, Phase IV (KMG-V): Genome sequencing to study the core and pangenomes of soil and plant-associated prokaryotes.</title>
        <authorList>
            <person name="Whitman W."/>
        </authorList>
    </citation>
    <scope>NUCLEOTIDE SEQUENCE [LARGE SCALE GENOMIC DNA]</scope>
    <source>
        <strain evidence="3 4">SEMIA 4074</strain>
    </source>
</reference>
<name>A0A7W6VRJ4_9HYPH</name>
<evidence type="ECO:0000259" key="2">
    <source>
        <dbReference type="Pfam" id="PF08327"/>
    </source>
</evidence>
<comment type="caution">
    <text evidence="3">The sequence shown here is derived from an EMBL/GenBank/DDBJ whole genome shotgun (WGS) entry which is preliminary data.</text>
</comment>
<dbReference type="Pfam" id="PF08327">
    <property type="entry name" value="AHSA1"/>
    <property type="match status" value="1"/>
</dbReference>
<dbReference type="AlphaFoldDB" id="A0A7W6VRJ4"/>
<dbReference type="SUPFAM" id="SSF55961">
    <property type="entry name" value="Bet v1-like"/>
    <property type="match status" value="1"/>
</dbReference>
<feature type="domain" description="Activator of Hsp90 ATPase homologue 1/2-like C-terminal" evidence="2">
    <location>
        <begin position="22"/>
        <end position="149"/>
    </location>
</feature>
<gene>
    <name evidence="3" type="ORF">GGD53_005109</name>
</gene>
<accession>A0A7W6VRJ4</accession>
<dbReference type="CDD" id="cd07814">
    <property type="entry name" value="SRPBCC_CalC_Aha1-like"/>
    <property type="match status" value="1"/>
</dbReference>
<keyword evidence="4" id="KW-1185">Reference proteome</keyword>
<dbReference type="InterPro" id="IPR023393">
    <property type="entry name" value="START-like_dom_sf"/>
</dbReference>
<proteinExistence type="inferred from homology"/>
<evidence type="ECO:0000313" key="4">
    <source>
        <dbReference type="Proteomes" id="UP000524492"/>
    </source>
</evidence>
<organism evidence="3 4">
    <name type="scientific">Rhizobium aethiopicum</name>
    <dbReference type="NCBI Taxonomy" id="1138170"/>
    <lineage>
        <taxon>Bacteria</taxon>
        <taxon>Pseudomonadati</taxon>
        <taxon>Pseudomonadota</taxon>
        <taxon>Alphaproteobacteria</taxon>
        <taxon>Hyphomicrobiales</taxon>
        <taxon>Rhizobiaceae</taxon>
        <taxon>Rhizobium/Agrobacterium group</taxon>
        <taxon>Rhizobium</taxon>
    </lineage>
</organism>
<comment type="similarity">
    <text evidence="1">Belongs to the AHA1 family.</text>
</comment>
<sequence>MTDTALKPDTQQIVVDEVFPHAPETIWKTLTTAELMGRWLMMPEGFEPVEGKRFTYQTTPAGGWDGTIHCEVLEVQPNERLSYAWKGGHADNTGYGSPLDTVVTFILSRAENGTRLRLVHSGFVLPKNETAFQKMGEGWKKVVKNIGALAGSED</sequence>
<dbReference type="EMBL" id="JACIFV010000024">
    <property type="protein sequence ID" value="MBB4194922.1"/>
    <property type="molecule type" value="Genomic_DNA"/>
</dbReference>
<dbReference type="InterPro" id="IPR013538">
    <property type="entry name" value="ASHA1/2-like_C"/>
</dbReference>
<dbReference type="RefSeq" id="WP_184459432.1">
    <property type="nucleotide sequence ID" value="NZ_JACIFV010000024.1"/>
</dbReference>
<evidence type="ECO:0000313" key="3">
    <source>
        <dbReference type="EMBL" id="MBB4194922.1"/>
    </source>
</evidence>
<dbReference type="Proteomes" id="UP000524492">
    <property type="component" value="Unassembled WGS sequence"/>
</dbReference>
<dbReference type="Gene3D" id="3.30.530.20">
    <property type="match status" value="1"/>
</dbReference>
<protein>
    <submittedName>
        <fullName evidence="3">Uncharacterized protein YndB with AHSA1/START domain</fullName>
    </submittedName>
</protein>
<evidence type="ECO:0000256" key="1">
    <source>
        <dbReference type="ARBA" id="ARBA00006817"/>
    </source>
</evidence>